<gene>
    <name evidence="6" type="ORF">SAMN02745176_03154</name>
</gene>
<dbReference type="InterPro" id="IPR013123">
    <property type="entry name" value="SpoU_subst-bd"/>
</dbReference>
<dbReference type="STRING" id="1122184.SAMN02745176_03154"/>
<dbReference type="OrthoDB" id="9794400at2"/>
<evidence type="ECO:0000259" key="5">
    <source>
        <dbReference type="SMART" id="SM00967"/>
    </source>
</evidence>
<dbReference type="InterPro" id="IPR029026">
    <property type="entry name" value="tRNA_m1G_MTases_N"/>
</dbReference>
<evidence type="ECO:0000313" key="6">
    <source>
        <dbReference type="EMBL" id="SHJ31463.1"/>
    </source>
</evidence>
<dbReference type="EMBL" id="FQZS01000029">
    <property type="protein sequence ID" value="SHJ31463.1"/>
    <property type="molecule type" value="Genomic_DNA"/>
</dbReference>
<dbReference type="GO" id="GO:0005829">
    <property type="term" value="C:cytosol"/>
    <property type="evidence" value="ECO:0007669"/>
    <property type="project" value="TreeGrafter"/>
</dbReference>
<evidence type="ECO:0000256" key="2">
    <source>
        <dbReference type="ARBA" id="ARBA00022603"/>
    </source>
</evidence>
<dbReference type="InterPro" id="IPR029028">
    <property type="entry name" value="Alpha/beta_knot_MTases"/>
</dbReference>
<feature type="region of interest" description="Disordered" evidence="4">
    <location>
        <begin position="1"/>
        <end position="27"/>
    </location>
</feature>
<dbReference type="PANTHER" id="PTHR46429">
    <property type="entry name" value="23S RRNA (GUANOSINE-2'-O-)-METHYLTRANSFERASE RLMB"/>
    <property type="match status" value="1"/>
</dbReference>
<dbReference type="AlphaFoldDB" id="A0A1M6IAM9"/>
<dbReference type="InterPro" id="IPR001537">
    <property type="entry name" value="SpoU_MeTrfase"/>
</dbReference>
<name>A0A1M6IAM9_9FIRM</name>
<dbReference type="SUPFAM" id="SSF75217">
    <property type="entry name" value="alpha/beta knot"/>
    <property type="match status" value="1"/>
</dbReference>
<dbReference type="Gene3D" id="3.30.1330.30">
    <property type="match status" value="1"/>
</dbReference>
<evidence type="ECO:0000256" key="3">
    <source>
        <dbReference type="ARBA" id="ARBA00022679"/>
    </source>
</evidence>
<dbReference type="InterPro" id="IPR029064">
    <property type="entry name" value="Ribosomal_eL30-like_sf"/>
</dbReference>
<reference evidence="6 7" key="1">
    <citation type="submission" date="2016-11" db="EMBL/GenBank/DDBJ databases">
        <authorList>
            <person name="Jaros S."/>
            <person name="Januszkiewicz K."/>
            <person name="Wedrychowicz H."/>
        </authorList>
    </citation>
    <scope>NUCLEOTIDE SEQUENCE [LARGE SCALE GENOMIC DNA]</scope>
    <source>
        <strain evidence="6 7">DSM 19022</strain>
    </source>
</reference>
<dbReference type="InterPro" id="IPR004441">
    <property type="entry name" value="rRNA_MeTrfase_TrmH"/>
</dbReference>
<proteinExistence type="inferred from homology"/>
<dbReference type="GO" id="GO:0003723">
    <property type="term" value="F:RNA binding"/>
    <property type="evidence" value="ECO:0007669"/>
    <property type="project" value="InterPro"/>
</dbReference>
<accession>A0A1M6IAM9</accession>
<dbReference type="PANTHER" id="PTHR46429:SF1">
    <property type="entry name" value="23S RRNA (GUANOSINE-2'-O-)-METHYLTRANSFERASE RLMB"/>
    <property type="match status" value="1"/>
</dbReference>
<dbReference type="Pfam" id="PF08032">
    <property type="entry name" value="SpoU_sub_bind"/>
    <property type="match status" value="1"/>
</dbReference>
<dbReference type="CDD" id="cd18103">
    <property type="entry name" value="SpoU-like_RlmB"/>
    <property type="match status" value="1"/>
</dbReference>
<dbReference type="Proteomes" id="UP000184442">
    <property type="component" value="Unassembled WGS sequence"/>
</dbReference>
<dbReference type="GO" id="GO:0032259">
    <property type="term" value="P:methylation"/>
    <property type="evidence" value="ECO:0007669"/>
    <property type="project" value="UniProtKB-KW"/>
</dbReference>
<keyword evidence="3 6" id="KW-0808">Transferase</keyword>
<feature type="compositionally biased region" description="Basic and acidic residues" evidence="4">
    <location>
        <begin position="1"/>
        <end position="19"/>
    </location>
</feature>
<dbReference type="NCBIfam" id="TIGR00186">
    <property type="entry name" value="rRNA_methyl_3"/>
    <property type="match status" value="1"/>
</dbReference>
<keyword evidence="2 6" id="KW-0489">Methyltransferase</keyword>
<comment type="similarity">
    <text evidence="1">Belongs to the class IV-like SAM-binding methyltransferase superfamily. RNA methyltransferase TrmH family.</text>
</comment>
<dbReference type="SMART" id="SM00967">
    <property type="entry name" value="SpoU_sub_bind"/>
    <property type="match status" value="1"/>
</dbReference>
<dbReference type="SUPFAM" id="SSF55315">
    <property type="entry name" value="L30e-like"/>
    <property type="match status" value="1"/>
</dbReference>
<feature type="domain" description="RNA 2-O ribose methyltransferase substrate binding" evidence="5">
    <location>
        <begin position="57"/>
        <end position="132"/>
    </location>
</feature>
<dbReference type="GO" id="GO:0008173">
    <property type="term" value="F:RNA methyltransferase activity"/>
    <property type="evidence" value="ECO:0007669"/>
    <property type="project" value="InterPro"/>
</dbReference>
<protein>
    <submittedName>
        <fullName evidence="6">23S rRNA (Guanosine2251-2'-O)-methyltransferase</fullName>
    </submittedName>
</protein>
<evidence type="ECO:0000256" key="4">
    <source>
        <dbReference type="SAM" id="MobiDB-lite"/>
    </source>
</evidence>
<dbReference type="Gene3D" id="3.40.1280.10">
    <property type="match status" value="1"/>
</dbReference>
<sequence>MAFVGDKRNKKDRQNRQDKNTVTGYKKDRKKAIEKNYKQARGMFEETDERDDYYINLIEGRNPVLEALKSGREIDKLFVQSGQLEGSIKQIIAIARDKNILIKEVDKAKLDKMSKTKSHQGVIASAALYKYYEVDDILDIAKEKGEDPFIVILDEITDPQNLGSILRSCDAAGVHGVIIPKRRAASLTPIIGKISAGAVEYVPVAKITNINQTMSYLKEKGLWIAGADASGETYYEKDLTGPLALVVGSEGKGLGRIVKENCDFIVGIPMSGNISSLNAAVSCAVLIFEAKKQRLKQKTIGSLQEGSIH</sequence>
<organism evidence="6 7">
    <name type="scientific">Lutispora thermophila DSM 19022</name>
    <dbReference type="NCBI Taxonomy" id="1122184"/>
    <lineage>
        <taxon>Bacteria</taxon>
        <taxon>Bacillati</taxon>
        <taxon>Bacillota</taxon>
        <taxon>Clostridia</taxon>
        <taxon>Lutisporales</taxon>
        <taxon>Lutisporaceae</taxon>
        <taxon>Lutispora</taxon>
    </lineage>
</organism>
<keyword evidence="7" id="KW-1185">Reference proteome</keyword>
<dbReference type="Pfam" id="PF00588">
    <property type="entry name" value="SpoU_methylase"/>
    <property type="match status" value="1"/>
</dbReference>
<evidence type="ECO:0000313" key="7">
    <source>
        <dbReference type="Proteomes" id="UP000184442"/>
    </source>
</evidence>
<dbReference type="GO" id="GO:0006396">
    <property type="term" value="P:RNA processing"/>
    <property type="evidence" value="ECO:0007669"/>
    <property type="project" value="InterPro"/>
</dbReference>
<evidence type="ECO:0000256" key="1">
    <source>
        <dbReference type="ARBA" id="ARBA00007228"/>
    </source>
</evidence>
<dbReference type="FunFam" id="3.40.1280.10:FF:000008">
    <property type="entry name" value="Group 3 RNA methyltransferase TrmH"/>
    <property type="match status" value="1"/>
</dbReference>